<evidence type="ECO:0000256" key="4">
    <source>
        <dbReference type="ARBA" id="ARBA00022475"/>
    </source>
</evidence>
<keyword evidence="7" id="KW-0862">Zinc</keyword>
<evidence type="ECO:0000256" key="3">
    <source>
        <dbReference type="ARBA" id="ARBA00022448"/>
    </source>
</evidence>
<dbReference type="Proteomes" id="UP000198606">
    <property type="component" value="Unassembled WGS sequence"/>
</dbReference>
<dbReference type="SUPFAM" id="SSF144083">
    <property type="entry name" value="Magnesium transport protein CorA, transmembrane region"/>
    <property type="match status" value="1"/>
</dbReference>
<organism evidence="13 14">
    <name type="scientific">Phytopseudomonas flavescens</name>
    <dbReference type="NCBI Taxonomy" id="29435"/>
    <lineage>
        <taxon>Bacteria</taxon>
        <taxon>Pseudomonadati</taxon>
        <taxon>Pseudomonadota</taxon>
        <taxon>Gammaproteobacteria</taxon>
        <taxon>Pseudomonadales</taxon>
        <taxon>Pseudomonadaceae</taxon>
        <taxon>Phytopseudomonas</taxon>
    </lineage>
</organism>
<reference evidence="13 14" key="1">
    <citation type="submission" date="2016-10" db="EMBL/GenBank/DDBJ databases">
        <authorList>
            <person name="de Groot N.N."/>
        </authorList>
    </citation>
    <scope>NUCLEOTIDE SEQUENCE [LARGE SCALE GENOMIC DNA]</scope>
    <source>
        <strain evidence="13 14">LMG 18387</strain>
    </source>
</reference>
<dbReference type="RefSeq" id="WP_084303423.1">
    <property type="nucleotide sequence ID" value="NZ_FNDG01000002.1"/>
</dbReference>
<evidence type="ECO:0000256" key="1">
    <source>
        <dbReference type="ARBA" id="ARBA00004651"/>
    </source>
</evidence>
<dbReference type="InterPro" id="IPR045861">
    <property type="entry name" value="CorA_cytoplasmic_dom"/>
</dbReference>
<dbReference type="Gene3D" id="3.30.460.20">
    <property type="entry name" value="CorA soluble domain-like"/>
    <property type="match status" value="1"/>
</dbReference>
<keyword evidence="5" id="KW-0997">Cell inner membrane</keyword>
<evidence type="ECO:0000256" key="8">
    <source>
        <dbReference type="ARBA" id="ARBA00022989"/>
    </source>
</evidence>
<dbReference type="PANTHER" id="PTHR46494:SF3">
    <property type="entry name" value="ZINC TRANSPORT PROTEIN ZNTB"/>
    <property type="match status" value="1"/>
</dbReference>
<proteinExistence type="inferred from homology"/>
<evidence type="ECO:0000313" key="13">
    <source>
        <dbReference type="EMBL" id="SDG99974.1"/>
    </source>
</evidence>
<dbReference type="Pfam" id="PF01544">
    <property type="entry name" value="CorA"/>
    <property type="match status" value="1"/>
</dbReference>
<evidence type="ECO:0000256" key="10">
    <source>
        <dbReference type="ARBA" id="ARBA00023136"/>
    </source>
</evidence>
<feature type="coiled-coil region" evidence="11">
    <location>
        <begin position="157"/>
        <end position="184"/>
    </location>
</feature>
<comment type="subcellular location">
    <subcellularLocation>
        <location evidence="1">Cell membrane</location>
        <topology evidence="1">Multi-pass membrane protein</topology>
    </subcellularLocation>
</comment>
<dbReference type="GO" id="GO:0000287">
    <property type="term" value="F:magnesium ion binding"/>
    <property type="evidence" value="ECO:0007669"/>
    <property type="project" value="TreeGrafter"/>
</dbReference>
<keyword evidence="3" id="KW-0813">Transport</keyword>
<evidence type="ECO:0000256" key="9">
    <source>
        <dbReference type="ARBA" id="ARBA00023065"/>
    </source>
</evidence>
<keyword evidence="11" id="KW-0175">Coiled coil</keyword>
<comment type="similarity">
    <text evidence="2">Belongs to the CorA metal ion transporter (MIT) (TC 1.A.35) family.</text>
</comment>
<dbReference type="GO" id="GO:0015087">
    <property type="term" value="F:cobalt ion transmembrane transporter activity"/>
    <property type="evidence" value="ECO:0007669"/>
    <property type="project" value="TreeGrafter"/>
</dbReference>
<dbReference type="GO" id="GO:0015095">
    <property type="term" value="F:magnesium ion transmembrane transporter activity"/>
    <property type="evidence" value="ECO:0007669"/>
    <property type="project" value="TreeGrafter"/>
</dbReference>
<dbReference type="GO" id="GO:0005886">
    <property type="term" value="C:plasma membrane"/>
    <property type="evidence" value="ECO:0007669"/>
    <property type="project" value="UniProtKB-SubCell"/>
</dbReference>
<dbReference type="InterPro" id="IPR045863">
    <property type="entry name" value="CorA_TM1_TM2"/>
</dbReference>
<dbReference type="PANTHER" id="PTHR46494">
    <property type="entry name" value="CORA FAMILY METAL ION TRANSPORTER (EUROFUNG)"/>
    <property type="match status" value="1"/>
</dbReference>
<gene>
    <name evidence="13" type="ORF">SAMN05216588_10276</name>
</gene>
<feature type="transmembrane region" description="Helical" evidence="12">
    <location>
        <begin position="305"/>
        <end position="325"/>
    </location>
</feature>
<feature type="transmembrane region" description="Helical" evidence="12">
    <location>
        <begin position="270"/>
        <end position="293"/>
    </location>
</feature>
<dbReference type="Gene3D" id="1.20.58.340">
    <property type="entry name" value="Magnesium transport protein CorA, transmembrane region"/>
    <property type="match status" value="2"/>
</dbReference>
<dbReference type="EMBL" id="FNDG01000002">
    <property type="protein sequence ID" value="SDG99974.1"/>
    <property type="molecule type" value="Genomic_DNA"/>
</dbReference>
<keyword evidence="4" id="KW-1003">Cell membrane</keyword>
<evidence type="ECO:0000256" key="2">
    <source>
        <dbReference type="ARBA" id="ARBA00009765"/>
    </source>
</evidence>
<keyword evidence="9" id="KW-0406">Ion transport</keyword>
<accession>A0A1G7YU84</accession>
<evidence type="ECO:0000256" key="6">
    <source>
        <dbReference type="ARBA" id="ARBA00022692"/>
    </source>
</evidence>
<evidence type="ECO:0000256" key="5">
    <source>
        <dbReference type="ARBA" id="ARBA00022519"/>
    </source>
</evidence>
<dbReference type="GO" id="GO:0050897">
    <property type="term" value="F:cobalt ion binding"/>
    <property type="evidence" value="ECO:0007669"/>
    <property type="project" value="TreeGrafter"/>
</dbReference>
<dbReference type="AlphaFoldDB" id="A0A1G7YU84"/>
<dbReference type="InterPro" id="IPR002523">
    <property type="entry name" value="MgTranspt_CorA/ZnTranspt_ZntB"/>
</dbReference>
<evidence type="ECO:0000256" key="12">
    <source>
        <dbReference type="SAM" id="Phobius"/>
    </source>
</evidence>
<dbReference type="SUPFAM" id="SSF143865">
    <property type="entry name" value="CorA soluble domain-like"/>
    <property type="match status" value="1"/>
</dbReference>
<name>A0A1G7YU84_9GAMM</name>
<keyword evidence="8 12" id="KW-1133">Transmembrane helix</keyword>
<sequence>MDEEDNAQWGLVHGFVLDGKGGAQAVARGQLDDLQLREGQSLWLHWDRSHPQTQSWLRRDSGLSEFACDLLLEENTRPRALPLANDELLLFLRGVNLNPGAEPEDMVSGRIFAESRRVISLRMRPLRATDELVELLQTGKGPKTASELILQLADYLTDKVEDLVTELSEQVDQQEERVDADERALPDHGLLLQIRRRAAGLRRFLSPQRDIYAQLTRSQLPWLAHEDGIYWNELNNRLLRYLEELELTRERIGLLLETENRRLDLRMNHIMFRFGIITCVFLPMSFVTGLLGINVGGIPGAENPYGFLIACLLMLLIGVGQWLLFRRLRWL</sequence>
<evidence type="ECO:0000256" key="11">
    <source>
        <dbReference type="SAM" id="Coils"/>
    </source>
</evidence>
<evidence type="ECO:0000313" key="14">
    <source>
        <dbReference type="Proteomes" id="UP000198606"/>
    </source>
</evidence>
<evidence type="ECO:0000256" key="7">
    <source>
        <dbReference type="ARBA" id="ARBA00022833"/>
    </source>
</evidence>
<protein>
    <submittedName>
        <fullName evidence="13">Zinc transporter</fullName>
    </submittedName>
</protein>
<keyword evidence="6 12" id="KW-0812">Transmembrane</keyword>
<dbReference type="CDD" id="cd12833">
    <property type="entry name" value="ZntB-like_1"/>
    <property type="match status" value="1"/>
</dbReference>
<dbReference type="STRING" id="29435.SAMN05216588_10276"/>
<keyword evidence="10 12" id="KW-0472">Membrane</keyword>